<dbReference type="Proteomes" id="UP000814140">
    <property type="component" value="Unassembled WGS sequence"/>
</dbReference>
<name>A0ACB8SQR9_9AGAM</name>
<evidence type="ECO:0000313" key="1">
    <source>
        <dbReference type="EMBL" id="KAI0058548.1"/>
    </source>
</evidence>
<proteinExistence type="predicted"/>
<evidence type="ECO:0000313" key="2">
    <source>
        <dbReference type="Proteomes" id="UP000814140"/>
    </source>
</evidence>
<protein>
    <submittedName>
        <fullName evidence="1">Uncharacterized protein</fullName>
    </submittedName>
</protein>
<dbReference type="EMBL" id="MU277234">
    <property type="protein sequence ID" value="KAI0058548.1"/>
    <property type="molecule type" value="Genomic_DNA"/>
</dbReference>
<gene>
    <name evidence="1" type="ORF">BV25DRAFT_1994217</name>
</gene>
<keyword evidence="2" id="KW-1185">Reference proteome</keyword>
<reference evidence="1" key="2">
    <citation type="journal article" date="2022" name="New Phytol.">
        <title>Evolutionary transition to the ectomycorrhizal habit in the genomes of a hyperdiverse lineage of mushroom-forming fungi.</title>
        <authorList>
            <person name="Looney B."/>
            <person name="Miyauchi S."/>
            <person name="Morin E."/>
            <person name="Drula E."/>
            <person name="Courty P.E."/>
            <person name="Kohler A."/>
            <person name="Kuo A."/>
            <person name="LaButti K."/>
            <person name="Pangilinan J."/>
            <person name="Lipzen A."/>
            <person name="Riley R."/>
            <person name="Andreopoulos W."/>
            <person name="He G."/>
            <person name="Johnson J."/>
            <person name="Nolan M."/>
            <person name="Tritt A."/>
            <person name="Barry K.W."/>
            <person name="Grigoriev I.V."/>
            <person name="Nagy L.G."/>
            <person name="Hibbett D."/>
            <person name="Henrissat B."/>
            <person name="Matheny P.B."/>
            <person name="Labbe J."/>
            <person name="Martin F.M."/>
        </authorList>
    </citation>
    <scope>NUCLEOTIDE SEQUENCE</scope>
    <source>
        <strain evidence="1">HHB10654</strain>
    </source>
</reference>
<accession>A0ACB8SQR9</accession>
<reference evidence="1" key="1">
    <citation type="submission" date="2021-03" db="EMBL/GenBank/DDBJ databases">
        <authorList>
            <consortium name="DOE Joint Genome Institute"/>
            <person name="Ahrendt S."/>
            <person name="Looney B.P."/>
            <person name="Miyauchi S."/>
            <person name="Morin E."/>
            <person name="Drula E."/>
            <person name="Courty P.E."/>
            <person name="Chicoki N."/>
            <person name="Fauchery L."/>
            <person name="Kohler A."/>
            <person name="Kuo A."/>
            <person name="Labutti K."/>
            <person name="Pangilinan J."/>
            <person name="Lipzen A."/>
            <person name="Riley R."/>
            <person name="Andreopoulos W."/>
            <person name="He G."/>
            <person name="Johnson J."/>
            <person name="Barry K.W."/>
            <person name="Grigoriev I.V."/>
            <person name="Nagy L."/>
            <person name="Hibbett D."/>
            <person name="Henrissat B."/>
            <person name="Matheny P.B."/>
            <person name="Labbe J."/>
            <person name="Martin F."/>
        </authorList>
    </citation>
    <scope>NUCLEOTIDE SEQUENCE</scope>
    <source>
        <strain evidence="1">HHB10654</strain>
    </source>
</reference>
<comment type="caution">
    <text evidence="1">The sequence shown here is derived from an EMBL/GenBank/DDBJ whole genome shotgun (WGS) entry which is preliminary data.</text>
</comment>
<organism evidence="1 2">
    <name type="scientific">Artomyces pyxidatus</name>
    <dbReference type="NCBI Taxonomy" id="48021"/>
    <lineage>
        <taxon>Eukaryota</taxon>
        <taxon>Fungi</taxon>
        <taxon>Dikarya</taxon>
        <taxon>Basidiomycota</taxon>
        <taxon>Agaricomycotina</taxon>
        <taxon>Agaricomycetes</taxon>
        <taxon>Russulales</taxon>
        <taxon>Auriscalpiaceae</taxon>
        <taxon>Artomyces</taxon>
    </lineage>
</organism>
<sequence>MTTDKSEGLFAVGDTFVVRISWLPQPHGLPHPPGYVTFRVRALLGELAATEDSQSLIASVERDSVVVNRVPAALAFPDPSDNDPLFLVKIYNNGKHSEQTEHVMSRREVLNGASANQEISNFRQPVSEAIRQRCEAVLEAFYKAGVVHGDVRTNNILVIATPEEGGKESYRPVFFNFERGLKGGCEDQLLEGPKNKDIADLGTLQDVWVLTMPVAKSV</sequence>